<protein>
    <recommendedName>
        <fullName evidence="3">ArpU family transcriptional regulator</fullName>
    </recommendedName>
</protein>
<proteinExistence type="predicted"/>
<sequence length="145" mass="16835">METLDFLFDNKEVDEKQTIQNVKKFFDTKYNSLLALTNISTLKAVDYGSTKVNTSPNNSVETIRVRQLQAKEYLKAIHECINSLEPLKAQVLTYRLIEHRKVTEIMEITSYEKTRIYDSINEACCEFANILKLATDIDLISYKEQ</sequence>
<organism evidence="1 2">
    <name type="scientific">Ligilactobacillus salivarius</name>
    <dbReference type="NCBI Taxonomy" id="1624"/>
    <lineage>
        <taxon>Bacteria</taxon>
        <taxon>Bacillati</taxon>
        <taxon>Bacillota</taxon>
        <taxon>Bacilli</taxon>
        <taxon>Lactobacillales</taxon>
        <taxon>Lactobacillaceae</taxon>
        <taxon>Ligilactobacillus</taxon>
    </lineage>
</organism>
<name>A0A1Y0F8N6_9LACO</name>
<reference evidence="1 2" key="1">
    <citation type="submission" date="2017-04" db="EMBL/GenBank/DDBJ databases">
        <title>Complete genome sequence of Lactobacillus salivarius ZLS006, a probiotic strain isolated from healthy piglet.</title>
        <authorList>
            <person name="Zhang D."/>
        </authorList>
    </citation>
    <scope>NUCLEOTIDE SEQUENCE [LARGE SCALE GENOMIC DNA]</scope>
    <source>
        <strain evidence="1 2">ZLS006</strain>
    </source>
</reference>
<dbReference type="Proteomes" id="UP000195378">
    <property type="component" value="Chromosome"/>
</dbReference>
<dbReference type="RefSeq" id="WP_087448863.1">
    <property type="nucleotide sequence ID" value="NZ_CP020858.1"/>
</dbReference>
<evidence type="ECO:0000313" key="2">
    <source>
        <dbReference type="Proteomes" id="UP000195378"/>
    </source>
</evidence>
<dbReference type="AlphaFoldDB" id="A0A1Y0F8N6"/>
<dbReference type="EMBL" id="CP020858">
    <property type="protein sequence ID" value="ARU19710.1"/>
    <property type="molecule type" value="Genomic_DNA"/>
</dbReference>
<evidence type="ECO:0000313" key="1">
    <source>
        <dbReference type="EMBL" id="ARU19710.1"/>
    </source>
</evidence>
<evidence type="ECO:0008006" key="3">
    <source>
        <dbReference type="Google" id="ProtNLM"/>
    </source>
</evidence>
<gene>
    <name evidence="1" type="ORF">B7R82_06775</name>
</gene>
<dbReference type="InterPro" id="IPR006524">
    <property type="entry name" value="ArpU-like"/>
</dbReference>
<dbReference type="NCBIfam" id="TIGR01637">
    <property type="entry name" value="phage_arpU"/>
    <property type="match status" value="1"/>
</dbReference>
<accession>A0A1Y0F8N6</accession>